<feature type="compositionally biased region" description="Basic and acidic residues" evidence="1">
    <location>
        <begin position="1"/>
        <end position="12"/>
    </location>
</feature>
<evidence type="ECO:0000313" key="2">
    <source>
        <dbReference type="EMBL" id="KAL1503289.1"/>
    </source>
</evidence>
<accession>A0AB34IP99</accession>
<feature type="region of interest" description="Disordered" evidence="1">
    <location>
        <begin position="132"/>
        <end position="152"/>
    </location>
</feature>
<dbReference type="Gene3D" id="2.160.20.80">
    <property type="entry name" value="E3 ubiquitin-protein ligase SopA"/>
    <property type="match status" value="1"/>
</dbReference>
<reference evidence="2 3" key="1">
    <citation type="journal article" date="2024" name="Science">
        <title>Giant polyketide synthase enzymes in the biosynthesis of giant marine polyether toxins.</title>
        <authorList>
            <person name="Fallon T.R."/>
            <person name="Shende V.V."/>
            <person name="Wierzbicki I.H."/>
            <person name="Pendleton A.L."/>
            <person name="Watervoot N.F."/>
            <person name="Auber R.P."/>
            <person name="Gonzalez D.J."/>
            <person name="Wisecaver J.H."/>
            <person name="Moore B.S."/>
        </authorList>
    </citation>
    <scope>NUCLEOTIDE SEQUENCE [LARGE SCALE GENOMIC DNA]</scope>
    <source>
        <strain evidence="2 3">12B1</strain>
    </source>
</reference>
<proteinExistence type="predicted"/>
<dbReference type="Proteomes" id="UP001515480">
    <property type="component" value="Unassembled WGS sequence"/>
</dbReference>
<sequence length="189" mass="20812">MEVAMGRREGKERRRRSVWRGEEGYGRSRDCGAVEVCEERRGGGGQVKVCDEGVEVEGVEVEGVEVEGVEVEGVEVEGVEVEGVEVEGVEVEGVEVEGVKVEGVEVKGVEVEGVEVKGVEVEGVEVARRVKEGGKEGVQDDEGRGNREKSRCARVEEKAQEVRAVIGSKLERARRERRVERWVEVAPRQ</sequence>
<comment type="caution">
    <text evidence="2">The sequence shown here is derived from an EMBL/GenBank/DDBJ whole genome shotgun (WGS) entry which is preliminary data.</text>
</comment>
<organism evidence="2 3">
    <name type="scientific">Prymnesium parvum</name>
    <name type="common">Toxic golden alga</name>
    <dbReference type="NCBI Taxonomy" id="97485"/>
    <lineage>
        <taxon>Eukaryota</taxon>
        <taxon>Haptista</taxon>
        <taxon>Haptophyta</taxon>
        <taxon>Prymnesiophyceae</taxon>
        <taxon>Prymnesiales</taxon>
        <taxon>Prymnesiaceae</taxon>
        <taxon>Prymnesium</taxon>
    </lineage>
</organism>
<protein>
    <submittedName>
        <fullName evidence="2">Uncharacterized protein</fullName>
    </submittedName>
</protein>
<name>A0AB34IP99_PRYPA</name>
<dbReference type="EMBL" id="JBGBPQ010000022">
    <property type="protein sequence ID" value="KAL1503289.1"/>
    <property type="molecule type" value="Genomic_DNA"/>
</dbReference>
<dbReference type="AlphaFoldDB" id="A0AB34IP99"/>
<feature type="region of interest" description="Disordered" evidence="1">
    <location>
        <begin position="1"/>
        <end position="27"/>
    </location>
</feature>
<evidence type="ECO:0000256" key="1">
    <source>
        <dbReference type="SAM" id="MobiDB-lite"/>
    </source>
</evidence>
<gene>
    <name evidence="2" type="ORF">AB1Y20_011341</name>
</gene>
<evidence type="ECO:0000313" key="3">
    <source>
        <dbReference type="Proteomes" id="UP001515480"/>
    </source>
</evidence>
<keyword evidence="3" id="KW-1185">Reference proteome</keyword>